<sequence length="66" mass="7229">MTTTTTQPTSPSGNPVCDWCDEAVTTDAMTDARSWTVHEECFDAARDNDAYADFEDMTCPCPDPSC</sequence>
<reference evidence="1" key="1">
    <citation type="journal article" date="2015" name="Nature">
        <title>Complex archaea that bridge the gap between prokaryotes and eukaryotes.</title>
        <authorList>
            <person name="Spang A."/>
            <person name="Saw J.H."/>
            <person name="Jorgensen S.L."/>
            <person name="Zaremba-Niedzwiedzka K."/>
            <person name="Martijn J."/>
            <person name="Lind A.E."/>
            <person name="van Eijk R."/>
            <person name="Schleper C."/>
            <person name="Guy L."/>
            <person name="Ettema T.J."/>
        </authorList>
    </citation>
    <scope>NUCLEOTIDE SEQUENCE</scope>
</reference>
<evidence type="ECO:0000313" key="1">
    <source>
        <dbReference type="EMBL" id="KKN54433.1"/>
    </source>
</evidence>
<dbReference type="AlphaFoldDB" id="A0A0F9ULG6"/>
<dbReference type="EMBL" id="LAZR01000929">
    <property type="protein sequence ID" value="KKN54433.1"/>
    <property type="molecule type" value="Genomic_DNA"/>
</dbReference>
<gene>
    <name evidence="1" type="ORF">LCGC14_0592310</name>
</gene>
<protein>
    <submittedName>
        <fullName evidence="1">Uncharacterized protein</fullName>
    </submittedName>
</protein>
<proteinExistence type="predicted"/>
<organism evidence="1">
    <name type="scientific">marine sediment metagenome</name>
    <dbReference type="NCBI Taxonomy" id="412755"/>
    <lineage>
        <taxon>unclassified sequences</taxon>
        <taxon>metagenomes</taxon>
        <taxon>ecological metagenomes</taxon>
    </lineage>
</organism>
<accession>A0A0F9ULG6</accession>
<comment type="caution">
    <text evidence="1">The sequence shown here is derived from an EMBL/GenBank/DDBJ whole genome shotgun (WGS) entry which is preliminary data.</text>
</comment>
<name>A0A0F9ULG6_9ZZZZ</name>